<protein>
    <submittedName>
        <fullName evidence="1">Uncharacterized protein</fullName>
    </submittedName>
</protein>
<organism evidence="1 2">
    <name type="scientific">Vicia faba</name>
    <name type="common">Broad bean</name>
    <name type="synonym">Faba vulgaris</name>
    <dbReference type="NCBI Taxonomy" id="3906"/>
    <lineage>
        <taxon>Eukaryota</taxon>
        <taxon>Viridiplantae</taxon>
        <taxon>Streptophyta</taxon>
        <taxon>Embryophyta</taxon>
        <taxon>Tracheophyta</taxon>
        <taxon>Spermatophyta</taxon>
        <taxon>Magnoliopsida</taxon>
        <taxon>eudicotyledons</taxon>
        <taxon>Gunneridae</taxon>
        <taxon>Pentapetalae</taxon>
        <taxon>rosids</taxon>
        <taxon>fabids</taxon>
        <taxon>Fabales</taxon>
        <taxon>Fabaceae</taxon>
        <taxon>Papilionoideae</taxon>
        <taxon>50 kb inversion clade</taxon>
        <taxon>NPAAA clade</taxon>
        <taxon>Hologalegina</taxon>
        <taxon>IRL clade</taxon>
        <taxon>Fabeae</taxon>
        <taxon>Vicia</taxon>
    </lineage>
</organism>
<name>A0AAV0ZFJ9_VICFA</name>
<keyword evidence="2" id="KW-1185">Reference proteome</keyword>
<evidence type="ECO:0000313" key="1">
    <source>
        <dbReference type="EMBL" id="CAI8595587.1"/>
    </source>
</evidence>
<evidence type="ECO:0000313" key="2">
    <source>
        <dbReference type="Proteomes" id="UP001157006"/>
    </source>
</evidence>
<dbReference type="AlphaFoldDB" id="A0AAV0ZFJ9"/>
<dbReference type="Proteomes" id="UP001157006">
    <property type="component" value="Chromosome 1S"/>
</dbReference>
<proteinExistence type="predicted"/>
<reference evidence="1 2" key="1">
    <citation type="submission" date="2023-01" db="EMBL/GenBank/DDBJ databases">
        <authorList>
            <person name="Kreplak J."/>
        </authorList>
    </citation>
    <scope>NUCLEOTIDE SEQUENCE [LARGE SCALE GENOMIC DNA]</scope>
</reference>
<dbReference type="EMBL" id="OX451735">
    <property type="protein sequence ID" value="CAI8595587.1"/>
    <property type="molecule type" value="Genomic_DNA"/>
</dbReference>
<gene>
    <name evidence="1" type="ORF">VFH_I198000</name>
</gene>
<accession>A0AAV0ZFJ9</accession>
<sequence>MCKAREEIEKRFRRNKLKLEPRLKILDNRWDAQFRKNLYAAGYWLNPSYRFNPEYGKNKSTTQGLLDVIEKYAYDSKDLRSKLTDEMTSFKNYEGSFERTIVIENRDEVLPGKII</sequence>